<dbReference type="InterPro" id="IPR011055">
    <property type="entry name" value="Dup_hybrid_motif"/>
</dbReference>
<dbReference type="Gene3D" id="3.10.350.10">
    <property type="entry name" value="LysM domain"/>
    <property type="match status" value="2"/>
</dbReference>
<dbReference type="Pfam" id="PF01551">
    <property type="entry name" value="Peptidase_M23"/>
    <property type="match status" value="1"/>
</dbReference>
<evidence type="ECO:0000259" key="3">
    <source>
        <dbReference type="PROSITE" id="PS51782"/>
    </source>
</evidence>
<dbReference type="InterPro" id="IPR050570">
    <property type="entry name" value="Cell_wall_metabolism_enzyme"/>
</dbReference>
<keyword evidence="5" id="KW-1185">Reference proteome</keyword>
<proteinExistence type="inferred from homology"/>
<evidence type="ECO:0000256" key="2">
    <source>
        <dbReference type="SAM" id="MobiDB-lite"/>
    </source>
</evidence>
<reference evidence="4 5" key="1">
    <citation type="submission" date="2024-05" db="EMBL/GenBank/DDBJ databases">
        <authorList>
            <person name="Jiang F."/>
        </authorList>
    </citation>
    <scope>NUCLEOTIDE SEQUENCE [LARGE SCALE GENOMIC DNA]</scope>
    <source>
        <strain evidence="4 5">LZ166</strain>
    </source>
</reference>
<organism evidence="4 5">
    <name type="scientific">Aquibium pacificus</name>
    <dbReference type="NCBI Taxonomy" id="3153579"/>
    <lineage>
        <taxon>Bacteria</taxon>
        <taxon>Pseudomonadati</taxon>
        <taxon>Pseudomonadota</taxon>
        <taxon>Alphaproteobacteria</taxon>
        <taxon>Hyphomicrobiales</taxon>
        <taxon>Phyllobacteriaceae</taxon>
        <taxon>Aquibium</taxon>
    </lineage>
</organism>
<feature type="region of interest" description="Disordered" evidence="2">
    <location>
        <begin position="206"/>
        <end position="274"/>
    </location>
</feature>
<dbReference type="EMBL" id="JBDPGJ010000003">
    <property type="protein sequence ID" value="MEX0406596.1"/>
    <property type="molecule type" value="Genomic_DNA"/>
</dbReference>
<dbReference type="SUPFAM" id="SSF54106">
    <property type="entry name" value="LysM domain"/>
    <property type="match status" value="2"/>
</dbReference>
<evidence type="ECO:0000313" key="4">
    <source>
        <dbReference type="EMBL" id="MEX0406596.1"/>
    </source>
</evidence>
<feature type="region of interest" description="Disordered" evidence="2">
    <location>
        <begin position="343"/>
        <end position="365"/>
    </location>
</feature>
<evidence type="ECO:0000313" key="5">
    <source>
        <dbReference type="Proteomes" id="UP001556692"/>
    </source>
</evidence>
<dbReference type="PANTHER" id="PTHR21666:SF263">
    <property type="entry name" value="MUREIN HYDROLASE ACTIVATOR NLPD"/>
    <property type="match status" value="1"/>
</dbReference>
<dbReference type="PROSITE" id="PS51782">
    <property type="entry name" value="LYSM"/>
    <property type="match status" value="2"/>
</dbReference>
<dbReference type="Proteomes" id="UP001556692">
    <property type="component" value="Unassembled WGS sequence"/>
</dbReference>
<feature type="region of interest" description="Disordered" evidence="2">
    <location>
        <begin position="70"/>
        <end position="157"/>
    </location>
</feature>
<protein>
    <submittedName>
        <fullName evidence="4">Peptidoglycan DD-metalloendopeptidase family protein</fullName>
    </submittedName>
</protein>
<dbReference type="InterPro" id="IPR016047">
    <property type="entry name" value="M23ase_b-sheet_dom"/>
</dbReference>
<dbReference type="SMART" id="SM00257">
    <property type="entry name" value="LysM"/>
    <property type="match status" value="2"/>
</dbReference>
<name>A0ABV3SJB8_9HYPH</name>
<feature type="compositionally biased region" description="Low complexity" evidence="2">
    <location>
        <begin position="263"/>
        <end position="274"/>
    </location>
</feature>
<dbReference type="RefSeq" id="WP_367954490.1">
    <property type="nucleotide sequence ID" value="NZ_JBDPGJ010000003.1"/>
</dbReference>
<dbReference type="InterPro" id="IPR036779">
    <property type="entry name" value="LysM_dom_sf"/>
</dbReference>
<dbReference type="CDD" id="cd00118">
    <property type="entry name" value="LysM"/>
    <property type="match status" value="2"/>
</dbReference>
<sequence length="507" mass="52046">MRLRVSGTSGRQYSRFAAILAATTFLAGCSSGVTRFSEGIFTDDIFTGSTSNQRAIIRDQVDQPYPGEAQSVAAAAPVSMSRSAVEPVTTGNVERGSLPPAGSAPVRSASAEPSPVDRTVTNTTTAQPVAAAPAPRAAPATGEKGWSSAGGTEVTVRPGETVHNLSKRFGVPSAEILKANGMASGDQLAAGQKVVIPTYAYSRKAGVSAPDANPKVAEAKSSSGTRFDVPADKTPLPKPAPVQAAVLPQTPKPKEQQAGDRQTASNTGSTSSAGNVYTVVAGDSLYAIAKKTGVSATDLKAANGLSDGHLQIGQKLTIPAGGSTRVATATPAKVDPVVTSATKNAAKEATASPVTAYTPPQPSENAIRKVTTETAAIAPDATGIGRMRWPARGRIIEGYGRAAGGKVNDGIDIAVPEGTPVKAAENGVVIYAGDGLKEFGNTVLVRHEDGLVTVYGHTSELKVSRGDTVRRGQEIAISGMSGSADRPKLHFEVRKDSTPVNPTEFLE</sequence>
<feature type="domain" description="LysM" evidence="3">
    <location>
        <begin position="275"/>
        <end position="318"/>
    </location>
</feature>
<dbReference type="SUPFAM" id="SSF51261">
    <property type="entry name" value="Duplicated hybrid motif"/>
    <property type="match status" value="1"/>
</dbReference>
<feature type="compositionally biased region" description="Low complexity" evidence="2">
    <location>
        <begin position="118"/>
        <end position="141"/>
    </location>
</feature>
<dbReference type="PROSITE" id="PS51257">
    <property type="entry name" value="PROKAR_LIPOPROTEIN"/>
    <property type="match status" value="1"/>
</dbReference>
<comment type="similarity">
    <text evidence="1">Belongs to the E.coli NlpD/Haemophilus LppB family.</text>
</comment>
<dbReference type="Pfam" id="PF01476">
    <property type="entry name" value="LysM"/>
    <property type="match status" value="2"/>
</dbReference>
<dbReference type="PANTHER" id="PTHR21666">
    <property type="entry name" value="PEPTIDASE-RELATED"/>
    <property type="match status" value="1"/>
</dbReference>
<dbReference type="Gene3D" id="2.70.70.10">
    <property type="entry name" value="Glucose Permease (Domain IIA)"/>
    <property type="match status" value="1"/>
</dbReference>
<accession>A0ABV3SJB8</accession>
<evidence type="ECO:0000256" key="1">
    <source>
        <dbReference type="ARBA" id="ARBA00038420"/>
    </source>
</evidence>
<feature type="domain" description="LysM" evidence="3">
    <location>
        <begin position="152"/>
        <end position="196"/>
    </location>
</feature>
<dbReference type="InterPro" id="IPR018392">
    <property type="entry name" value="LysM"/>
</dbReference>
<comment type="caution">
    <text evidence="4">The sequence shown here is derived from an EMBL/GenBank/DDBJ whole genome shotgun (WGS) entry which is preliminary data.</text>
</comment>
<gene>
    <name evidence="4" type="ORF">ABGN05_13040</name>
</gene>
<dbReference type="CDD" id="cd12797">
    <property type="entry name" value="M23_peptidase"/>
    <property type="match status" value="1"/>
</dbReference>